<reference evidence="1 2" key="1">
    <citation type="journal article" date="2019" name="Vet. Microbiol.">
        <title>Development of multi locus sequence typing (MLST) of Rodentibacter pneumotropicus.</title>
        <authorList>
            <person name="Adhikary S."/>
            <person name="Bisgaard M."/>
            <person name="Boot R."/>
            <person name="Benga L."/>
            <person name="Nicklas W."/>
            <person name="Christensen H."/>
        </authorList>
    </citation>
    <scope>NUCLEOTIDE SEQUENCE [LARGE SCALE GENOMIC DNA]</scope>
    <source>
        <strain evidence="1 2">1596_07</strain>
    </source>
</reference>
<dbReference type="AlphaFoldDB" id="A0A4S2QGS7"/>
<sequence length="144" mass="17168">MKPTEFFLDYEYLTDLFEDSKYTFSQHTPGKDYNKEIFVITDNFLKKEKLNYLKFGPYWWAVKAIMQAKGFEGYNGDTEIILRDAYTVKNPETQTMDALATLMAAWEFKDYYNANYLQGSRDFAIWEDGSQYSLYDVEFEQQFN</sequence>
<evidence type="ECO:0000313" key="1">
    <source>
        <dbReference type="EMBL" id="THA16332.1"/>
    </source>
</evidence>
<accession>A0A4S2QGS7</accession>
<protein>
    <submittedName>
        <fullName evidence="1">Uncharacterized protein</fullName>
    </submittedName>
</protein>
<gene>
    <name evidence="1" type="ORF">D3M76_03440</name>
</gene>
<dbReference type="Proteomes" id="UP000310576">
    <property type="component" value="Unassembled WGS sequence"/>
</dbReference>
<comment type="caution">
    <text evidence="1">The sequence shown here is derived from an EMBL/GenBank/DDBJ whole genome shotgun (WGS) entry which is preliminary data.</text>
</comment>
<name>A0A4S2QGS7_9PAST</name>
<organism evidence="1 2">
    <name type="scientific">Rodentibacter pneumotropicus</name>
    <dbReference type="NCBI Taxonomy" id="758"/>
    <lineage>
        <taxon>Bacteria</taxon>
        <taxon>Pseudomonadati</taxon>
        <taxon>Pseudomonadota</taxon>
        <taxon>Gammaproteobacteria</taxon>
        <taxon>Pasteurellales</taxon>
        <taxon>Pasteurellaceae</taxon>
        <taxon>Rodentibacter</taxon>
    </lineage>
</organism>
<dbReference type="RefSeq" id="WP_136125636.1">
    <property type="nucleotide sequence ID" value="NZ_CAJUGY010000024.1"/>
</dbReference>
<evidence type="ECO:0000313" key="2">
    <source>
        <dbReference type="Proteomes" id="UP000310576"/>
    </source>
</evidence>
<proteinExistence type="predicted"/>
<dbReference type="EMBL" id="QXNG01000030">
    <property type="protein sequence ID" value="THA16332.1"/>
    <property type="molecule type" value="Genomic_DNA"/>
</dbReference>